<dbReference type="GO" id="GO:0015935">
    <property type="term" value="C:small ribosomal subunit"/>
    <property type="evidence" value="ECO:0007669"/>
    <property type="project" value="InterPro"/>
</dbReference>
<name>A0A1G1ZQH4_9BACT</name>
<dbReference type="SMART" id="SM01390">
    <property type="entry name" value="Ribosomal_S4"/>
    <property type="match status" value="1"/>
</dbReference>
<comment type="similarity">
    <text evidence="1 7 8">Belongs to the universal ribosomal protein uS4 family.</text>
</comment>
<keyword evidence="3 7" id="KW-0694">RNA-binding</keyword>
<dbReference type="EMBL" id="MHJL01000033">
    <property type="protein sequence ID" value="OGY66874.1"/>
    <property type="molecule type" value="Genomic_DNA"/>
</dbReference>
<dbReference type="PROSITE" id="PS00632">
    <property type="entry name" value="RIBOSOMAL_S4"/>
    <property type="match status" value="1"/>
</dbReference>
<dbReference type="NCBIfam" id="NF003717">
    <property type="entry name" value="PRK05327.1"/>
    <property type="match status" value="1"/>
</dbReference>
<protein>
    <recommendedName>
        <fullName evidence="6 7">Small ribosomal subunit protein uS4</fullName>
    </recommendedName>
</protein>
<evidence type="ECO:0000256" key="7">
    <source>
        <dbReference type="HAMAP-Rule" id="MF_01306"/>
    </source>
</evidence>
<dbReference type="CDD" id="cd00165">
    <property type="entry name" value="S4"/>
    <property type="match status" value="1"/>
</dbReference>
<evidence type="ECO:0000313" key="12">
    <source>
        <dbReference type="Proteomes" id="UP000177690"/>
    </source>
</evidence>
<dbReference type="InterPro" id="IPR022801">
    <property type="entry name" value="Ribosomal_uS4"/>
</dbReference>
<dbReference type="HAMAP" id="MF_01306_B">
    <property type="entry name" value="Ribosomal_uS4_B"/>
    <property type="match status" value="1"/>
</dbReference>
<keyword evidence="5 7" id="KW-0687">Ribonucleoprotein</keyword>
<dbReference type="NCBIfam" id="TIGR01017">
    <property type="entry name" value="rpsD_bact"/>
    <property type="match status" value="1"/>
</dbReference>
<keyword evidence="2 7" id="KW-0699">rRNA-binding</keyword>
<dbReference type="Pfam" id="PF00163">
    <property type="entry name" value="Ribosomal_S4"/>
    <property type="match status" value="1"/>
</dbReference>
<evidence type="ECO:0000313" key="11">
    <source>
        <dbReference type="EMBL" id="OGY66874.1"/>
    </source>
</evidence>
<dbReference type="GO" id="GO:0019843">
    <property type="term" value="F:rRNA binding"/>
    <property type="evidence" value="ECO:0007669"/>
    <property type="project" value="UniProtKB-UniRule"/>
</dbReference>
<dbReference type="InterPro" id="IPR005709">
    <property type="entry name" value="Ribosomal_uS4_bac-type"/>
</dbReference>
<evidence type="ECO:0000256" key="8">
    <source>
        <dbReference type="RuleBase" id="RU003699"/>
    </source>
</evidence>
<dbReference type="Proteomes" id="UP000177690">
    <property type="component" value="Unassembled WGS sequence"/>
</dbReference>
<proteinExistence type="inferred from homology"/>
<evidence type="ECO:0000256" key="3">
    <source>
        <dbReference type="ARBA" id="ARBA00022884"/>
    </source>
</evidence>
<evidence type="ECO:0000256" key="2">
    <source>
        <dbReference type="ARBA" id="ARBA00022730"/>
    </source>
</evidence>
<comment type="function">
    <text evidence="7">One of the primary rRNA binding proteins, it binds directly to 16S rRNA where it nucleates assembly of the body of the 30S subunit.</text>
</comment>
<sequence>MFPTKEKKERSLGVKLFLKPERCNSPKCVTVRRPQHPGLHGKMFRRQLSEFGLQLKEKQKIRFTYGIRERHFRKIFQSAAKNPGVTGQMIFHILEKRLDNVVYRLGLAPSRSVARQLVGHGHIMVNNRKVTIPSFQVKVGELISIRQQSKEHPAFKELANSLKKYDPPIWLAMDSEKFQGKVLSEPKDLEIPFDVNLVVDYYSK</sequence>
<dbReference type="Gene3D" id="1.10.1050.10">
    <property type="entry name" value="Ribosomal Protein S4 Delta 41, Chain A, domain 1"/>
    <property type="match status" value="1"/>
</dbReference>
<dbReference type="InterPro" id="IPR002942">
    <property type="entry name" value="S4_RNA-bd"/>
</dbReference>
<dbReference type="GO" id="GO:0042274">
    <property type="term" value="P:ribosomal small subunit biogenesis"/>
    <property type="evidence" value="ECO:0007669"/>
    <property type="project" value="TreeGrafter"/>
</dbReference>
<reference evidence="11 12" key="1">
    <citation type="journal article" date="2016" name="Nat. Commun.">
        <title>Thousands of microbial genomes shed light on interconnected biogeochemical processes in an aquifer system.</title>
        <authorList>
            <person name="Anantharaman K."/>
            <person name="Brown C.T."/>
            <person name="Hug L.A."/>
            <person name="Sharon I."/>
            <person name="Castelle C.J."/>
            <person name="Probst A.J."/>
            <person name="Thomas B.C."/>
            <person name="Singh A."/>
            <person name="Wilkins M.J."/>
            <person name="Karaoz U."/>
            <person name="Brodie E.L."/>
            <person name="Williams K.H."/>
            <person name="Hubbard S.S."/>
            <person name="Banfield J.F."/>
        </authorList>
    </citation>
    <scope>NUCLEOTIDE SEQUENCE [LARGE SCALE GENOMIC DNA]</scope>
</reference>
<dbReference type="Pfam" id="PF01479">
    <property type="entry name" value="S4"/>
    <property type="match status" value="1"/>
</dbReference>
<keyword evidence="4 7" id="KW-0689">Ribosomal protein</keyword>
<dbReference type="InterPro" id="IPR018079">
    <property type="entry name" value="Ribosomal_uS4_CS"/>
</dbReference>
<dbReference type="STRING" id="1798409.A3I24_04265"/>
<organism evidence="11 12">
    <name type="scientific">Candidatus Harrisonbacteria bacterium RIFCSPLOWO2_02_FULL_41_13b</name>
    <dbReference type="NCBI Taxonomy" id="1798409"/>
    <lineage>
        <taxon>Bacteria</taxon>
        <taxon>Candidatus Harrisoniibacteriota</taxon>
    </lineage>
</organism>
<evidence type="ECO:0000256" key="5">
    <source>
        <dbReference type="ARBA" id="ARBA00023274"/>
    </source>
</evidence>
<dbReference type="PANTHER" id="PTHR11831">
    <property type="entry name" value="30S 40S RIBOSOMAL PROTEIN"/>
    <property type="match status" value="1"/>
</dbReference>
<evidence type="ECO:0000256" key="4">
    <source>
        <dbReference type="ARBA" id="ARBA00022980"/>
    </source>
</evidence>
<dbReference type="Gene3D" id="3.10.290.10">
    <property type="entry name" value="RNA-binding S4 domain"/>
    <property type="match status" value="1"/>
</dbReference>
<comment type="caution">
    <text evidence="11">The sequence shown here is derived from an EMBL/GenBank/DDBJ whole genome shotgun (WGS) entry which is preliminary data.</text>
</comment>
<comment type="subunit">
    <text evidence="7">Part of the 30S ribosomal subunit. Contacts protein S5. The interaction surface between S4 and S5 is involved in control of translational fidelity.</text>
</comment>
<accession>A0A1G1ZQH4</accession>
<feature type="domain" description="Small ribosomal subunit protein uS4 N-terminal" evidence="10">
    <location>
        <begin position="3"/>
        <end position="95"/>
    </location>
</feature>
<feature type="domain" description="RNA-binding S4" evidence="9">
    <location>
        <begin position="96"/>
        <end position="160"/>
    </location>
</feature>
<evidence type="ECO:0000259" key="10">
    <source>
        <dbReference type="SMART" id="SM01390"/>
    </source>
</evidence>
<dbReference type="FunFam" id="3.10.290.10:FF:000001">
    <property type="entry name" value="30S ribosomal protein S4"/>
    <property type="match status" value="1"/>
</dbReference>
<evidence type="ECO:0000256" key="1">
    <source>
        <dbReference type="ARBA" id="ARBA00007465"/>
    </source>
</evidence>
<dbReference type="SUPFAM" id="SSF55174">
    <property type="entry name" value="Alpha-L RNA-binding motif"/>
    <property type="match status" value="1"/>
</dbReference>
<dbReference type="GO" id="GO:0006412">
    <property type="term" value="P:translation"/>
    <property type="evidence" value="ECO:0007669"/>
    <property type="project" value="UniProtKB-UniRule"/>
</dbReference>
<gene>
    <name evidence="7" type="primary">rpsD</name>
    <name evidence="11" type="ORF">A3I24_04265</name>
</gene>
<comment type="function">
    <text evidence="7">With S5 and S12 plays an important role in translational accuracy.</text>
</comment>
<dbReference type="PROSITE" id="PS50889">
    <property type="entry name" value="S4"/>
    <property type="match status" value="1"/>
</dbReference>
<evidence type="ECO:0000259" key="9">
    <source>
        <dbReference type="SMART" id="SM00363"/>
    </source>
</evidence>
<evidence type="ECO:0000256" key="6">
    <source>
        <dbReference type="ARBA" id="ARBA00035254"/>
    </source>
</evidence>
<dbReference type="InterPro" id="IPR036986">
    <property type="entry name" value="S4_RNA-bd_sf"/>
</dbReference>
<dbReference type="InterPro" id="IPR001912">
    <property type="entry name" value="Ribosomal_uS4_N"/>
</dbReference>
<dbReference type="SMART" id="SM00363">
    <property type="entry name" value="S4"/>
    <property type="match status" value="1"/>
</dbReference>
<dbReference type="PANTHER" id="PTHR11831:SF4">
    <property type="entry name" value="SMALL RIBOSOMAL SUBUNIT PROTEIN US4M"/>
    <property type="match status" value="1"/>
</dbReference>
<dbReference type="GO" id="GO:0003735">
    <property type="term" value="F:structural constituent of ribosome"/>
    <property type="evidence" value="ECO:0007669"/>
    <property type="project" value="InterPro"/>
</dbReference>
<dbReference type="AlphaFoldDB" id="A0A1G1ZQH4"/>